<dbReference type="AlphaFoldDB" id="A0A9P5TZ81"/>
<organism evidence="2 3">
    <name type="scientific">Rhodocollybia butyracea</name>
    <dbReference type="NCBI Taxonomy" id="206335"/>
    <lineage>
        <taxon>Eukaryota</taxon>
        <taxon>Fungi</taxon>
        <taxon>Dikarya</taxon>
        <taxon>Basidiomycota</taxon>
        <taxon>Agaricomycotina</taxon>
        <taxon>Agaricomycetes</taxon>
        <taxon>Agaricomycetidae</taxon>
        <taxon>Agaricales</taxon>
        <taxon>Marasmiineae</taxon>
        <taxon>Omphalotaceae</taxon>
        <taxon>Rhodocollybia</taxon>
    </lineage>
</organism>
<keyword evidence="1" id="KW-0472">Membrane</keyword>
<keyword evidence="1" id="KW-1133">Transmembrane helix</keyword>
<reference evidence="2" key="1">
    <citation type="submission" date="2020-11" db="EMBL/GenBank/DDBJ databases">
        <authorList>
            <consortium name="DOE Joint Genome Institute"/>
            <person name="Ahrendt S."/>
            <person name="Riley R."/>
            <person name="Andreopoulos W."/>
            <person name="Labutti K."/>
            <person name="Pangilinan J."/>
            <person name="Ruiz-Duenas F.J."/>
            <person name="Barrasa J.M."/>
            <person name="Sanchez-Garcia M."/>
            <person name="Camarero S."/>
            <person name="Miyauchi S."/>
            <person name="Serrano A."/>
            <person name="Linde D."/>
            <person name="Babiker R."/>
            <person name="Drula E."/>
            <person name="Ayuso-Fernandez I."/>
            <person name="Pacheco R."/>
            <person name="Padilla G."/>
            <person name="Ferreira P."/>
            <person name="Barriuso J."/>
            <person name="Kellner H."/>
            <person name="Castanera R."/>
            <person name="Alfaro M."/>
            <person name="Ramirez L."/>
            <person name="Pisabarro A.G."/>
            <person name="Kuo A."/>
            <person name="Tritt A."/>
            <person name="Lipzen A."/>
            <person name="He G."/>
            <person name="Yan M."/>
            <person name="Ng V."/>
            <person name="Cullen D."/>
            <person name="Martin F."/>
            <person name="Rosso M.-N."/>
            <person name="Henrissat B."/>
            <person name="Hibbett D."/>
            <person name="Martinez A.T."/>
            <person name="Grigoriev I.V."/>
        </authorList>
    </citation>
    <scope>NUCLEOTIDE SEQUENCE</scope>
    <source>
        <strain evidence="2">AH 40177</strain>
    </source>
</reference>
<feature type="transmembrane region" description="Helical" evidence="1">
    <location>
        <begin position="114"/>
        <end position="137"/>
    </location>
</feature>
<evidence type="ECO:0000313" key="2">
    <source>
        <dbReference type="EMBL" id="KAF9060571.1"/>
    </source>
</evidence>
<proteinExistence type="predicted"/>
<name>A0A9P5TZ81_9AGAR</name>
<evidence type="ECO:0000256" key="1">
    <source>
        <dbReference type="SAM" id="Phobius"/>
    </source>
</evidence>
<dbReference type="Proteomes" id="UP000772434">
    <property type="component" value="Unassembled WGS sequence"/>
</dbReference>
<feature type="transmembrane region" description="Helical" evidence="1">
    <location>
        <begin position="158"/>
        <end position="180"/>
    </location>
</feature>
<feature type="transmembrane region" description="Helical" evidence="1">
    <location>
        <begin position="36"/>
        <end position="56"/>
    </location>
</feature>
<dbReference type="EMBL" id="JADNRY010000236">
    <property type="protein sequence ID" value="KAF9060571.1"/>
    <property type="molecule type" value="Genomic_DNA"/>
</dbReference>
<gene>
    <name evidence="2" type="ORF">BDP27DRAFT_1407050</name>
</gene>
<keyword evidence="3" id="KW-1185">Reference proteome</keyword>
<comment type="caution">
    <text evidence="2">The sequence shown here is derived from an EMBL/GenBank/DDBJ whole genome shotgun (WGS) entry which is preliminary data.</text>
</comment>
<protein>
    <submittedName>
        <fullName evidence="2">Uncharacterized protein</fullName>
    </submittedName>
</protein>
<feature type="transmembrane region" description="Helical" evidence="1">
    <location>
        <begin position="68"/>
        <end position="94"/>
    </location>
</feature>
<sequence length="265" mass="29437">MAQDLANIDPSASNEGIGSAHVDTIIDVTHFGPELLVFNIFQLIGLIGSLFFNISSTLSGKSIGGSRYWRIILVVTPYAIFIFVVIESTIIALASPNAKFSSISYCSLENHVPGRITSALDIIFVLPILVLNFLIYLRFRKHRSMLRAGNFNSMFIRVSVFVLFGVISVAIGLLFFVVAFLNEENSNSGLVELDIVLSMIPVAAVVIFGTHKDLLVVWLFWRKKHNNSMAPVIPQETKPVMLPSAVHIDYVVNIERDYDSSLRSF</sequence>
<accession>A0A9P5TZ81</accession>
<feature type="transmembrane region" description="Helical" evidence="1">
    <location>
        <begin position="200"/>
        <end position="221"/>
    </location>
</feature>
<dbReference type="OrthoDB" id="3259067at2759"/>
<keyword evidence="1" id="KW-0812">Transmembrane</keyword>
<evidence type="ECO:0000313" key="3">
    <source>
        <dbReference type="Proteomes" id="UP000772434"/>
    </source>
</evidence>